<dbReference type="Proteomes" id="UP000315439">
    <property type="component" value="Unassembled WGS sequence"/>
</dbReference>
<protein>
    <recommendedName>
        <fullName evidence="11">GTP cyclohydrolase-2</fullName>
        <ecNumber evidence="11">3.5.4.25</ecNumber>
    </recommendedName>
    <alternativeName>
        <fullName evidence="11">GTP cyclohydrolase II</fullName>
    </alternativeName>
</protein>
<evidence type="ECO:0000256" key="5">
    <source>
        <dbReference type="ARBA" id="ARBA00022723"/>
    </source>
</evidence>
<dbReference type="HAMAP" id="MF_00179">
    <property type="entry name" value="RibA"/>
    <property type="match status" value="1"/>
</dbReference>
<feature type="binding site" evidence="11">
    <location>
        <position position="215"/>
    </location>
    <ligand>
        <name>Zn(2+)</name>
        <dbReference type="ChEBI" id="CHEBI:29105"/>
        <note>catalytic</note>
    </ligand>
</feature>
<dbReference type="OrthoDB" id="9793111at2"/>
<feature type="active site" description="Proton acceptor" evidence="11">
    <location>
        <position position="276"/>
    </location>
</feature>
<dbReference type="SUPFAM" id="SSF143990">
    <property type="entry name" value="YbiA-like"/>
    <property type="match status" value="1"/>
</dbReference>
<dbReference type="SUPFAM" id="SSF142695">
    <property type="entry name" value="RibA-like"/>
    <property type="match status" value="1"/>
</dbReference>
<comment type="catalytic activity">
    <reaction evidence="1">
        <text>5-amino-6-(5-phospho-D-ribosylamino)uracil + H2O = 5,6-diaminouracil + D-ribose 5-phosphate</text>
        <dbReference type="Rhea" id="RHEA:55020"/>
        <dbReference type="ChEBI" id="CHEBI:15377"/>
        <dbReference type="ChEBI" id="CHEBI:46252"/>
        <dbReference type="ChEBI" id="CHEBI:58453"/>
        <dbReference type="ChEBI" id="CHEBI:78346"/>
    </reaction>
</comment>
<feature type="domain" description="NADAR" evidence="13">
    <location>
        <begin position="6"/>
        <end position="144"/>
    </location>
</feature>
<dbReference type="PANTHER" id="PTHR21327">
    <property type="entry name" value="GTP CYCLOHYDROLASE II-RELATED"/>
    <property type="match status" value="1"/>
</dbReference>
<dbReference type="InterPro" id="IPR000926">
    <property type="entry name" value="RibA"/>
</dbReference>
<dbReference type="InterPro" id="IPR037238">
    <property type="entry name" value="YbiA-like_sf"/>
</dbReference>
<keyword evidence="5 11" id="KW-0479">Metal-binding</keyword>
<comment type="catalytic activity">
    <reaction evidence="10 11">
        <text>GTP + 4 H2O = 2,5-diamino-6-hydroxy-4-(5-phosphoribosylamino)-pyrimidine + formate + 2 phosphate + 3 H(+)</text>
        <dbReference type="Rhea" id="RHEA:23704"/>
        <dbReference type="ChEBI" id="CHEBI:15377"/>
        <dbReference type="ChEBI" id="CHEBI:15378"/>
        <dbReference type="ChEBI" id="CHEBI:15740"/>
        <dbReference type="ChEBI" id="CHEBI:37565"/>
        <dbReference type="ChEBI" id="CHEBI:43474"/>
        <dbReference type="ChEBI" id="CHEBI:58614"/>
        <dbReference type="EC" id="3.5.4.25"/>
    </reaction>
</comment>
<dbReference type="PANTHER" id="PTHR21327:SF18">
    <property type="entry name" value="3,4-DIHYDROXY-2-BUTANONE 4-PHOSPHATE SYNTHASE"/>
    <property type="match status" value="1"/>
</dbReference>
<evidence type="ECO:0000313" key="15">
    <source>
        <dbReference type="Proteomes" id="UP000315439"/>
    </source>
</evidence>
<dbReference type="InterPro" id="IPR032677">
    <property type="entry name" value="GTP_cyclohydro_II"/>
</dbReference>
<evidence type="ECO:0000256" key="2">
    <source>
        <dbReference type="ARBA" id="ARBA00000751"/>
    </source>
</evidence>
<organism evidence="14 15">
    <name type="scientific">Aliikangiella coralliicola</name>
    <dbReference type="NCBI Taxonomy" id="2592383"/>
    <lineage>
        <taxon>Bacteria</taxon>
        <taxon>Pseudomonadati</taxon>
        <taxon>Pseudomonadota</taxon>
        <taxon>Gammaproteobacteria</taxon>
        <taxon>Oceanospirillales</taxon>
        <taxon>Pleioneaceae</taxon>
        <taxon>Aliikangiella</taxon>
    </lineage>
</organism>
<evidence type="ECO:0000256" key="6">
    <source>
        <dbReference type="ARBA" id="ARBA00022741"/>
    </source>
</evidence>
<dbReference type="NCBIfam" id="TIGR02464">
    <property type="entry name" value="ribofla_fusion"/>
    <property type="match status" value="1"/>
</dbReference>
<feature type="domain" description="GTP cyclohydrolase II" evidence="12">
    <location>
        <begin position="158"/>
        <end position="320"/>
    </location>
</feature>
<dbReference type="NCBIfam" id="TIGR00505">
    <property type="entry name" value="ribA"/>
    <property type="match status" value="1"/>
</dbReference>
<evidence type="ECO:0000256" key="3">
    <source>
        <dbReference type="ARBA" id="ARBA00004853"/>
    </source>
</evidence>
<feature type="binding site" evidence="11">
    <location>
        <position position="264"/>
    </location>
    <ligand>
        <name>GTP</name>
        <dbReference type="ChEBI" id="CHEBI:37565"/>
    </ligand>
</feature>
<dbReference type="Gene3D" id="3.40.50.10990">
    <property type="entry name" value="GTP cyclohydrolase II"/>
    <property type="match status" value="1"/>
</dbReference>
<dbReference type="Gene3D" id="1.10.357.40">
    <property type="entry name" value="YbiA-like"/>
    <property type="match status" value="1"/>
</dbReference>
<comment type="pathway">
    <text evidence="3 11">Cofactor biosynthesis; riboflavin biosynthesis; 5-amino-6-(D-ribitylamino)uracil from GTP: step 1/4.</text>
</comment>
<feature type="binding site" evidence="11">
    <location>
        <position position="299"/>
    </location>
    <ligand>
        <name>GTP</name>
        <dbReference type="ChEBI" id="CHEBI:37565"/>
    </ligand>
</feature>
<name>A0A545UG91_9GAMM</name>
<comment type="function">
    <text evidence="11">Catalyzes the conversion of GTP to 2,5-diamino-6-ribosylamino-4(3H)-pyrimidinone 5'-phosphate (DARP), formate and pyrophosphate.</text>
</comment>
<evidence type="ECO:0000256" key="9">
    <source>
        <dbReference type="ARBA" id="ARBA00023134"/>
    </source>
</evidence>
<keyword evidence="8 11" id="KW-0862">Zinc</keyword>
<dbReference type="NCBIfam" id="NF001591">
    <property type="entry name" value="PRK00393.1"/>
    <property type="match status" value="1"/>
</dbReference>
<dbReference type="EMBL" id="VIKS01000004">
    <property type="protein sequence ID" value="TQV88455.1"/>
    <property type="molecule type" value="Genomic_DNA"/>
</dbReference>
<dbReference type="Pfam" id="PF00925">
    <property type="entry name" value="GTP_cyclohydro2"/>
    <property type="match status" value="1"/>
</dbReference>
<dbReference type="EC" id="3.5.4.25" evidence="11"/>
<evidence type="ECO:0000256" key="11">
    <source>
        <dbReference type="HAMAP-Rule" id="MF_00179"/>
    </source>
</evidence>
<evidence type="ECO:0000256" key="1">
    <source>
        <dbReference type="ARBA" id="ARBA00000022"/>
    </source>
</evidence>
<dbReference type="GO" id="GO:0005829">
    <property type="term" value="C:cytosol"/>
    <property type="evidence" value="ECO:0007669"/>
    <property type="project" value="TreeGrafter"/>
</dbReference>
<keyword evidence="6 11" id="KW-0547">Nucleotide-binding</keyword>
<dbReference type="Pfam" id="PF08719">
    <property type="entry name" value="NADAR"/>
    <property type="match status" value="1"/>
</dbReference>
<dbReference type="GO" id="GO:0003935">
    <property type="term" value="F:GTP cyclohydrolase II activity"/>
    <property type="evidence" value="ECO:0007669"/>
    <property type="project" value="UniProtKB-UniRule"/>
</dbReference>
<feature type="active site" description="Nucleophile" evidence="11">
    <location>
        <position position="278"/>
    </location>
</feature>
<keyword evidence="4 11" id="KW-0686">Riboflavin biosynthesis</keyword>
<comment type="cofactor">
    <cofactor evidence="11">
        <name>Zn(2+)</name>
        <dbReference type="ChEBI" id="CHEBI:29105"/>
    </cofactor>
    <text evidence="11">Binds 1 zinc ion per subunit.</text>
</comment>
<gene>
    <name evidence="11 14" type="primary">ribA</name>
    <name evidence="14" type="ORF">FLL46_07990</name>
</gene>
<evidence type="ECO:0000256" key="7">
    <source>
        <dbReference type="ARBA" id="ARBA00022801"/>
    </source>
</evidence>
<evidence type="ECO:0000256" key="10">
    <source>
        <dbReference type="ARBA" id="ARBA00049295"/>
    </source>
</evidence>
<dbReference type="InterPro" id="IPR012816">
    <property type="entry name" value="NADAR"/>
</dbReference>
<proteinExistence type="inferred from homology"/>
<dbReference type="GO" id="GO:0009231">
    <property type="term" value="P:riboflavin biosynthetic process"/>
    <property type="evidence" value="ECO:0007669"/>
    <property type="project" value="UniProtKB-UniRule"/>
</dbReference>
<feature type="binding site" evidence="11">
    <location>
        <position position="204"/>
    </location>
    <ligand>
        <name>Zn(2+)</name>
        <dbReference type="ChEBI" id="CHEBI:29105"/>
        <note>catalytic</note>
    </ligand>
</feature>
<dbReference type="FunFam" id="3.40.50.10990:FF:000002">
    <property type="entry name" value="GTP cyclohydrolase-2"/>
    <property type="match status" value="1"/>
</dbReference>
<evidence type="ECO:0000259" key="13">
    <source>
        <dbReference type="Pfam" id="PF08719"/>
    </source>
</evidence>
<feature type="binding site" evidence="11">
    <location>
        <position position="217"/>
    </location>
    <ligand>
        <name>Zn(2+)</name>
        <dbReference type="ChEBI" id="CHEBI:29105"/>
        <note>catalytic</note>
    </ligand>
</feature>
<accession>A0A545UG91</accession>
<dbReference type="CDD" id="cd15457">
    <property type="entry name" value="NADAR"/>
    <property type="match status" value="1"/>
</dbReference>
<feature type="binding site" evidence="11">
    <location>
        <position position="304"/>
    </location>
    <ligand>
        <name>GTP</name>
        <dbReference type="ChEBI" id="CHEBI:37565"/>
    </ligand>
</feature>
<dbReference type="InterPro" id="IPR036144">
    <property type="entry name" value="RibA-like_sf"/>
</dbReference>
<sequence>MDETIFFYEPDDPYGFLSNFACYPIVVEEEKWSSTEHYYQANKFLKSQMRDEIKYAGSPDEAFKLSRHYEKHIREDWSSVKLEVMKKAIFEKFAQHPKLAFLLLNTEDHELKEHSHKDAYWGDGGNGKGENNLGKILMEAREFLKEIRPYNLIRYVDSSILPTEWGTFALHGFVEPENQQEHVALTLGKWTADSAVLTRLHSECLTGDAFASMRCDCGYQLRKSLELIAKQGSGVLLYLRQEGRGIGLLNKIKAYHLQDDGDDTIEANLNLGLAADMRYYDFVEGMLSYLNVKKIRLLTNNPEKINALNNCNIEITERVPMVEGINPYNFNYVETKAMKMGHKIDIGPEGQRFRANAKTYN</sequence>
<feature type="binding site" evidence="11">
    <location>
        <position position="220"/>
    </location>
    <ligand>
        <name>GTP</name>
        <dbReference type="ChEBI" id="CHEBI:37565"/>
    </ligand>
</feature>
<dbReference type="GO" id="GO:0008270">
    <property type="term" value="F:zinc ion binding"/>
    <property type="evidence" value="ECO:0007669"/>
    <property type="project" value="UniProtKB-UniRule"/>
</dbReference>
<comment type="similarity">
    <text evidence="11">Belongs to the GTP cyclohydrolase II family.</text>
</comment>
<keyword evidence="7 11" id="KW-0378">Hydrolase</keyword>
<comment type="catalytic activity">
    <reaction evidence="2">
        <text>2,5-diamino-6-hydroxy-4-(5-phosphoribosylamino)-pyrimidine + H2O = 2,5,6-triamino-4-hydroxypyrimidine + D-ribose 5-phosphate</text>
        <dbReference type="Rhea" id="RHEA:23436"/>
        <dbReference type="ChEBI" id="CHEBI:15377"/>
        <dbReference type="ChEBI" id="CHEBI:58614"/>
        <dbReference type="ChEBI" id="CHEBI:78346"/>
        <dbReference type="ChEBI" id="CHEBI:137796"/>
    </reaction>
</comment>
<dbReference type="AlphaFoldDB" id="A0A545UG91"/>
<dbReference type="UniPathway" id="UPA00275">
    <property type="reaction ID" value="UER00400"/>
</dbReference>
<feature type="binding site" evidence="11">
    <location>
        <begin position="242"/>
        <end position="244"/>
    </location>
    <ligand>
        <name>GTP</name>
        <dbReference type="ChEBI" id="CHEBI:37565"/>
    </ligand>
</feature>
<evidence type="ECO:0000256" key="4">
    <source>
        <dbReference type="ARBA" id="ARBA00022619"/>
    </source>
</evidence>
<comment type="caution">
    <text evidence="14">The sequence shown here is derived from an EMBL/GenBank/DDBJ whole genome shotgun (WGS) entry which is preliminary data.</text>
</comment>
<dbReference type="GO" id="GO:0005525">
    <property type="term" value="F:GTP binding"/>
    <property type="evidence" value="ECO:0007669"/>
    <property type="project" value="UniProtKB-KW"/>
</dbReference>
<feature type="binding site" evidence="11">
    <location>
        <begin position="199"/>
        <end position="203"/>
    </location>
    <ligand>
        <name>GTP</name>
        <dbReference type="ChEBI" id="CHEBI:37565"/>
    </ligand>
</feature>
<keyword evidence="9 11" id="KW-0342">GTP-binding</keyword>
<evidence type="ECO:0000256" key="8">
    <source>
        <dbReference type="ARBA" id="ARBA00022833"/>
    </source>
</evidence>
<evidence type="ECO:0000313" key="14">
    <source>
        <dbReference type="EMBL" id="TQV88455.1"/>
    </source>
</evidence>
<reference evidence="14 15" key="1">
    <citation type="submission" date="2019-07" db="EMBL/GenBank/DDBJ databases">
        <title>Draft genome for Aliikangiella sp. M105.</title>
        <authorList>
            <person name="Wang G."/>
        </authorList>
    </citation>
    <scope>NUCLEOTIDE SEQUENCE [LARGE SCALE GENOMIC DNA]</scope>
    <source>
        <strain evidence="14 15">M105</strain>
    </source>
</reference>
<keyword evidence="15" id="KW-1185">Reference proteome</keyword>
<dbReference type="CDD" id="cd00641">
    <property type="entry name" value="GTP_cyclohydro2"/>
    <property type="match status" value="1"/>
</dbReference>
<evidence type="ECO:0000259" key="12">
    <source>
        <dbReference type="Pfam" id="PF00925"/>
    </source>
</evidence>
<dbReference type="PIRSF" id="PIRSF001259">
    <property type="entry name" value="RibA"/>
    <property type="match status" value="1"/>
</dbReference>